<evidence type="ECO:0000256" key="11">
    <source>
        <dbReference type="ARBA" id="ARBA00022723"/>
    </source>
</evidence>
<evidence type="ECO:0000256" key="18">
    <source>
        <dbReference type="ARBA" id="ARBA00023204"/>
    </source>
</evidence>
<comment type="similarity">
    <text evidence="6">Belongs to the ADP-ribosylglycohydrolase family.</text>
</comment>
<dbReference type="PANTHER" id="PTHR23055:SF186">
    <property type="entry name" value="NEUROCALCIN HOMOLOG-LIKE PROTEIN"/>
    <property type="match status" value="1"/>
</dbReference>
<dbReference type="PRINTS" id="PR00450">
    <property type="entry name" value="RECOVERIN"/>
</dbReference>
<dbReference type="FunFam" id="1.10.4080.10:FF:000001">
    <property type="entry name" value="ADP-ribose glycohydrolase ARH3"/>
    <property type="match status" value="1"/>
</dbReference>
<keyword evidence="9" id="KW-0158">Chromosome</keyword>
<evidence type="ECO:0000256" key="20">
    <source>
        <dbReference type="ARBA" id="ARBA00041057"/>
    </source>
</evidence>
<comment type="similarity">
    <text evidence="5">Belongs to the recoverin family.</text>
</comment>
<comment type="catalytic activity">
    <reaction evidence="27">
        <text>alpha-NAD(+) + H2O = ADP-D-ribose + nicotinamide + H(+)</text>
        <dbReference type="Rhea" id="RHEA:68792"/>
        <dbReference type="ChEBI" id="CHEBI:15377"/>
        <dbReference type="ChEBI" id="CHEBI:15378"/>
        <dbReference type="ChEBI" id="CHEBI:17154"/>
        <dbReference type="ChEBI" id="CHEBI:57967"/>
        <dbReference type="ChEBI" id="CHEBI:77017"/>
    </reaction>
</comment>
<dbReference type="SUPFAM" id="SSF101478">
    <property type="entry name" value="ADP-ribosylglycohydrolase"/>
    <property type="match status" value="1"/>
</dbReference>
<dbReference type="Pfam" id="PF13499">
    <property type="entry name" value="EF-hand_7"/>
    <property type="match status" value="1"/>
</dbReference>
<keyword evidence="18" id="KW-0234">DNA repair</keyword>
<dbReference type="AlphaFoldDB" id="N6UP90"/>
<feature type="domain" description="EF-hand" evidence="29">
    <location>
        <begin position="112"/>
        <end position="147"/>
    </location>
</feature>
<dbReference type="CDD" id="cd00051">
    <property type="entry name" value="EFh"/>
    <property type="match status" value="2"/>
</dbReference>
<keyword evidence="19" id="KW-0539">Nucleus</keyword>
<dbReference type="GO" id="GO:0004649">
    <property type="term" value="F:poly(ADP-ribose) glycohydrolase activity"/>
    <property type="evidence" value="ECO:0007669"/>
    <property type="project" value="UniProtKB-EC"/>
</dbReference>
<evidence type="ECO:0000256" key="27">
    <source>
        <dbReference type="ARBA" id="ARBA00049015"/>
    </source>
</evidence>
<evidence type="ECO:0000256" key="25">
    <source>
        <dbReference type="ARBA" id="ARBA00043187"/>
    </source>
</evidence>
<dbReference type="GO" id="GO:0005694">
    <property type="term" value="C:chromosome"/>
    <property type="evidence" value="ECO:0007669"/>
    <property type="project" value="UniProtKB-SubCell"/>
</dbReference>
<evidence type="ECO:0000256" key="24">
    <source>
        <dbReference type="ARBA" id="ARBA00042850"/>
    </source>
</evidence>
<organism evidence="30">
    <name type="scientific">Dendroctonus ponderosae</name>
    <name type="common">Mountain pine beetle</name>
    <dbReference type="NCBI Taxonomy" id="77166"/>
    <lineage>
        <taxon>Eukaryota</taxon>
        <taxon>Metazoa</taxon>
        <taxon>Ecdysozoa</taxon>
        <taxon>Arthropoda</taxon>
        <taxon>Hexapoda</taxon>
        <taxon>Insecta</taxon>
        <taxon>Pterygota</taxon>
        <taxon>Neoptera</taxon>
        <taxon>Endopterygota</taxon>
        <taxon>Coleoptera</taxon>
        <taxon>Polyphaga</taxon>
        <taxon>Cucujiformia</taxon>
        <taxon>Curculionidae</taxon>
        <taxon>Scolytinae</taxon>
        <taxon>Dendroctonus</taxon>
    </lineage>
</organism>
<name>N6UP90_DENPD</name>
<evidence type="ECO:0000313" key="31">
    <source>
        <dbReference type="EMBL" id="ERL93869.1"/>
    </source>
</evidence>
<proteinExistence type="inferred from homology"/>
<dbReference type="GO" id="GO:0005759">
    <property type="term" value="C:mitochondrial matrix"/>
    <property type="evidence" value="ECO:0007669"/>
    <property type="project" value="UniProtKB-SubCell"/>
</dbReference>
<evidence type="ECO:0000256" key="2">
    <source>
        <dbReference type="ARBA" id="ARBA00004286"/>
    </source>
</evidence>
<evidence type="ECO:0000256" key="26">
    <source>
        <dbReference type="ARBA" id="ARBA00043193"/>
    </source>
</evidence>
<dbReference type="OrthoDB" id="410104at2759"/>
<evidence type="ECO:0000256" key="19">
    <source>
        <dbReference type="ARBA" id="ARBA00023242"/>
    </source>
</evidence>
<dbReference type="PROSITE" id="PS00018">
    <property type="entry name" value="EF_HAND_1"/>
    <property type="match status" value="3"/>
</dbReference>
<keyword evidence="15" id="KW-0106">Calcium</keyword>
<reference evidence="30 32" key="1">
    <citation type="journal article" date="2013" name="Genome Biol.">
        <title>Draft genome of the mountain pine beetle, Dendroctonus ponderosae Hopkins, a major forest pest.</title>
        <authorList>
            <person name="Keeling C.I."/>
            <person name="Yuen M.M."/>
            <person name="Liao N.Y."/>
            <person name="Docking T.R."/>
            <person name="Chan S.K."/>
            <person name="Taylor G.A."/>
            <person name="Palmquist D.L."/>
            <person name="Jackman S.D."/>
            <person name="Nguyen A."/>
            <person name="Li M."/>
            <person name="Henderson H."/>
            <person name="Janes J.K."/>
            <person name="Zhao Y."/>
            <person name="Pandoh P."/>
            <person name="Moore R."/>
            <person name="Sperling F.A."/>
            <person name="Huber D.P."/>
            <person name="Birol I."/>
            <person name="Jones S.J."/>
            <person name="Bohlmann J."/>
        </authorList>
    </citation>
    <scope>NUCLEOTIDE SEQUENCE</scope>
</reference>
<evidence type="ECO:0000256" key="4">
    <source>
        <dbReference type="ARBA" id="ARBA00004496"/>
    </source>
</evidence>
<evidence type="ECO:0000256" key="22">
    <source>
        <dbReference type="ARBA" id="ARBA00042471"/>
    </source>
</evidence>
<dbReference type="InterPro" id="IPR011992">
    <property type="entry name" value="EF-hand-dom_pair"/>
</dbReference>
<dbReference type="Pfam" id="PF03747">
    <property type="entry name" value="ADP_ribosyl_GH"/>
    <property type="match status" value="1"/>
</dbReference>
<comment type="cofactor">
    <cofactor evidence="28">
        <name>Mg(2+)</name>
        <dbReference type="ChEBI" id="CHEBI:18420"/>
    </cofactor>
    <text evidence="28">Binds 2 magnesium ions per subunit.</text>
</comment>
<dbReference type="InterPro" id="IPR018247">
    <property type="entry name" value="EF_Hand_1_Ca_BS"/>
</dbReference>
<keyword evidence="16 28" id="KW-0460">Magnesium</keyword>
<evidence type="ECO:0000256" key="8">
    <source>
        <dbReference type="ARBA" id="ARBA00012255"/>
    </source>
</evidence>
<dbReference type="Gene3D" id="1.10.4080.10">
    <property type="entry name" value="ADP-ribosylation/Crystallin J1"/>
    <property type="match status" value="1"/>
</dbReference>
<comment type="subcellular location">
    <subcellularLocation>
        <location evidence="2">Chromosome</location>
    </subcellularLocation>
    <subcellularLocation>
        <location evidence="4">Cytoplasm</location>
    </subcellularLocation>
    <subcellularLocation>
        <location evidence="3">Mitochondrion matrix</location>
    </subcellularLocation>
    <subcellularLocation>
        <location evidence="1">Nucleus</location>
    </subcellularLocation>
</comment>
<evidence type="ECO:0000256" key="16">
    <source>
        <dbReference type="ARBA" id="ARBA00022842"/>
    </source>
</evidence>
<dbReference type="InterPro" id="IPR028846">
    <property type="entry name" value="Recoverin"/>
</dbReference>
<evidence type="ECO:0000256" key="17">
    <source>
        <dbReference type="ARBA" id="ARBA00023128"/>
    </source>
</evidence>
<dbReference type="SMART" id="SM00054">
    <property type="entry name" value="EFh"/>
    <property type="match status" value="3"/>
</dbReference>
<evidence type="ECO:0000313" key="30">
    <source>
        <dbReference type="EMBL" id="ENN80542.1"/>
    </source>
</evidence>
<evidence type="ECO:0000256" key="13">
    <source>
        <dbReference type="ARBA" id="ARBA00022763"/>
    </source>
</evidence>
<protein>
    <recommendedName>
        <fullName evidence="20">ADP-ribosylhydrolase ARH3</fullName>
        <ecNumber evidence="8">3.2.1.143</ecNumber>
    </recommendedName>
    <alternativeName>
        <fullName evidence="21">ADP-ribose glycohydrolase ARH3</fullName>
    </alternativeName>
    <alternativeName>
        <fullName evidence="22">ADP-ribosylhydrolase 3</fullName>
    </alternativeName>
    <alternativeName>
        <fullName evidence="25">O-acetyl-ADP-ribose deacetylase ARH3</fullName>
    </alternativeName>
    <alternativeName>
        <fullName evidence="26">Poly(ADP-ribose) glycohydrolase ARH3</fullName>
    </alternativeName>
    <alternativeName>
        <fullName evidence="24">[Protein ADP-ribosylarginine] hydrolase-like protein 2</fullName>
    </alternativeName>
    <alternativeName>
        <fullName evidence="23">[Protein ADP-ribosylserine] hydrolase</fullName>
    </alternativeName>
</protein>
<evidence type="ECO:0000256" key="28">
    <source>
        <dbReference type="PIRSR" id="PIRSR605502-1"/>
    </source>
</evidence>
<dbReference type="GO" id="GO:0006281">
    <property type="term" value="P:DNA repair"/>
    <property type="evidence" value="ECO:0007669"/>
    <property type="project" value="UniProtKB-KW"/>
</dbReference>
<keyword evidence="12" id="KW-0677">Repeat</keyword>
<evidence type="ECO:0000256" key="15">
    <source>
        <dbReference type="ARBA" id="ARBA00022837"/>
    </source>
</evidence>
<dbReference type="EMBL" id="KB740498">
    <property type="protein sequence ID" value="ENN80542.1"/>
    <property type="molecule type" value="Genomic_DNA"/>
</dbReference>
<dbReference type="Proteomes" id="UP000030742">
    <property type="component" value="Unassembled WGS sequence"/>
</dbReference>
<feature type="domain" description="EF-hand" evidence="29">
    <location>
        <begin position="76"/>
        <end position="111"/>
    </location>
</feature>
<evidence type="ECO:0000256" key="6">
    <source>
        <dbReference type="ARBA" id="ARBA00010702"/>
    </source>
</evidence>
<dbReference type="GO" id="GO:0005634">
    <property type="term" value="C:nucleus"/>
    <property type="evidence" value="ECO:0007669"/>
    <property type="project" value="UniProtKB-SubCell"/>
</dbReference>
<evidence type="ECO:0000256" key="7">
    <source>
        <dbReference type="ARBA" id="ARBA00011245"/>
    </source>
</evidence>
<accession>N6UP90</accession>
<dbReference type="GO" id="GO:0005509">
    <property type="term" value="F:calcium ion binding"/>
    <property type="evidence" value="ECO:0007669"/>
    <property type="project" value="InterPro"/>
</dbReference>
<feature type="domain" description="EF-hand" evidence="29">
    <location>
        <begin position="160"/>
        <end position="195"/>
    </location>
</feature>
<dbReference type="InterPro" id="IPR002048">
    <property type="entry name" value="EF_hand_dom"/>
</dbReference>
<keyword evidence="10" id="KW-0963">Cytoplasm</keyword>
<evidence type="ECO:0000256" key="9">
    <source>
        <dbReference type="ARBA" id="ARBA00022454"/>
    </source>
</evidence>
<feature type="binding site" evidence="28">
    <location>
        <position position="269"/>
    </location>
    <ligand>
        <name>Mg(2+)</name>
        <dbReference type="ChEBI" id="CHEBI:18420"/>
        <label>1</label>
    </ligand>
</feature>
<dbReference type="SUPFAM" id="SSF47473">
    <property type="entry name" value="EF-hand"/>
    <property type="match status" value="1"/>
</dbReference>
<feature type="binding site" evidence="28">
    <location>
        <position position="507"/>
    </location>
    <ligand>
        <name>Mg(2+)</name>
        <dbReference type="ChEBI" id="CHEBI:18420"/>
        <label>1</label>
    </ligand>
</feature>
<dbReference type="InterPro" id="IPR036705">
    <property type="entry name" value="Ribosyl_crysJ1_sf"/>
</dbReference>
<evidence type="ECO:0000256" key="5">
    <source>
        <dbReference type="ARBA" id="ARBA00006049"/>
    </source>
</evidence>
<dbReference type="STRING" id="77166.N6UP90"/>
<evidence type="ECO:0000256" key="23">
    <source>
        <dbReference type="ARBA" id="ARBA00042722"/>
    </source>
</evidence>
<dbReference type="InterPro" id="IPR005502">
    <property type="entry name" value="Ribosyl_crysJ1"/>
</dbReference>
<gene>
    <name evidence="31" type="ORF">D910_11155</name>
    <name evidence="30" type="ORF">YQE_03036</name>
</gene>
<evidence type="ECO:0000256" key="21">
    <source>
        <dbReference type="ARBA" id="ARBA00042398"/>
    </source>
</evidence>
<dbReference type="EC" id="3.2.1.143" evidence="8"/>
<dbReference type="GO" id="GO:0140290">
    <property type="term" value="P:peptidyl-serine ADP-deribosylation"/>
    <property type="evidence" value="ECO:0007669"/>
    <property type="project" value="UniProtKB-ARBA"/>
</dbReference>
<evidence type="ECO:0000256" key="3">
    <source>
        <dbReference type="ARBA" id="ARBA00004305"/>
    </source>
</evidence>
<feature type="binding site" evidence="28">
    <location>
        <position position="270"/>
    </location>
    <ligand>
        <name>Mg(2+)</name>
        <dbReference type="ChEBI" id="CHEBI:18420"/>
        <label>1</label>
    </ligand>
</feature>
<dbReference type="HOGENOM" id="CLU_490273_0_0_1"/>
<evidence type="ECO:0000259" key="29">
    <source>
        <dbReference type="PROSITE" id="PS50222"/>
    </source>
</evidence>
<feature type="binding site" evidence="28">
    <location>
        <position position="509"/>
    </location>
    <ligand>
        <name>Mg(2+)</name>
        <dbReference type="ChEBI" id="CHEBI:18420"/>
        <label>1</label>
    </ligand>
</feature>
<keyword evidence="13" id="KW-0227">DNA damage</keyword>
<dbReference type="FunFam" id="1.10.238.10:FF:000009">
    <property type="entry name" value="Visinin-like protein 1"/>
    <property type="match status" value="1"/>
</dbReference>
<sequence>MATPSDSPIEEVVFEIEPSRIPKPIPVSLEDLCRLTKFTRKEIRIMYRGFKTECPEGVVHENSIKDIYSKFFPHGNATLYAHYVFKTFDVNCNGAISFKDYLITLSTLLRGSVYERLRWTFKLYDINGDGSISRDEILEIVTAIHELVGRKTHQVEEDRKAREQTDRVFRKLDLNQDGVITIEEFMESCLKDDIMTKSLQMFDLSFSRKMHSPTQSKFRGCLLGSLMGDCLGAPYEGQEITSGDKIIIQRYFDKMEDPSFKGPFKKYTDDTAMMRSVANFLLDKPDGDMKHLARLFVNEFFKQPGRGYGQNVVEVFEKLKDTKYKDVFKPATEQFNGSGSYGNGGAMRMAPIPLFFNDNFDAMLKVAEESTKITHTNLLGINGALLQCLAIHQAFQADSSRPVDVQSFCAELLKKIKKIEDNAYEVEDQSETPFCSKLKQMQSLLKKKPSDDLDEEVIYILGNGISAYESVATAIYCFLRAQTDIPGIQTSDQLRRTLQYAITLGGDTDTIACMAGAIVGAHLGEGAINKNLLQHCEKHQQIEELADKLFEATSGV</sequence>
<evidence type="ECO:0000313" key="32">
    <source>
        <dbReference type="Proteomes" id="UP000030742"/>
    </source>
</evidence>
<dbReference type="EMBL" id="KB632375">
    <property type="protein sequence ID" value="ERL93869.1"/>
    <property type="molecule type" value="Genomic_DNA"/>
</dbReference>
<evidence type="ECO:0000256" key="14">
    <source>
        <dbReference type="ARBA" id="ARBA00022801"/>
    </source>
</evidence>
<dbReference type="Gene3D" id="1.10.238.10">
    <property type="entry name" value="EF-hand"/>
    <property type="match status" value="1"/>
</dbReference>
<evidence type="ECO:0000256" key="12">
    <source>
        <dbReference type="ARBA" id="ARBA00022737"/>
    </source>
</evidence>
<feature type="binding site" evidence="28">
    <location>
        <position position="510"/>
    </location>
    <ligand>
        <name>Mg(2+)</name>
        <dbReference type="ChEBI" id="CHEBI:18420"/>
        <label>1</label>
    </ligand>
</feature>
<evidence type="ECO:0000256" key="10">
    <source>
        <dbReference type="ARBA" id="ARBA00022490"/>
    </source>
</evidence>
<dbReference type="PANTHER" id="PTHR23055">
    <property type="entry name" value="CALCIUM BINDING PROTEINS"/>
    <property type="match status" value="1"/>
</dbReference>
<comment type="subunit">
    <text evidence="7">Monomer.</text>
</comment>
<feature type="binding site" evidence="28">
    <location>
        <position position="268"/>
    </location>
    <ligand>
        <name>Mg(2+)</name>
        <dbReference type="ChEBI" id="CHEBI:18420"/>
        <label>1</label>
    </ligand>
</feature>
<dbReference type="PROSITE" id="PS50222">
    <property type="entry name" value="EF_HAND_2"/>
    <property type="match status" value="3"/>
</dbReference>
<keyword evidence="17" id="KW-0496">Mitochondrion</keyword>
<feature type="non-terminal residue" evidence="30">
    <location>
        <position position="1"/>
    </location>
</feature>
<keyword evidence="11 28" id="KW-0479">Metal-binding</keyword>
<keyword evidence="14" id="KW-0378">Hydrolase</keyword>
<evidence type="ECO:0000256" key="1">
    <source>
        <dbReference type="ARBA" id="ARBA00004123"/>
    </source>
</evidence>